<dbReference type="InterPro" id="IPR050789">
    <property type="entry name" value="Diverse_Enzym_Activities"/>
</dbReference>
<dbReference type="PANTHER" id="PTHR43283">
    <property type="entry name" value="BETA-LACTAMASE-RELATED"/>
    <property type="match status" value="1"/>
</dbReference>
<dbReference type="SUPFAM" id="SSF56601">
    <property type="entry name" value="beta-lactamase/transpeptidase-like"/>
    <property type="match status" value="1"/>
</dbReference>
<comment type="caution">
    <text evidence="2">The sequence shown here is derived from an EMBL/GenBank/DDBJ whole genome shotgun (WGS) entry which is preliminary data.</text>
</comment>
<gene>
    <name evidence="2" type="ORF">FNA46_20690</name>
</gene>
<proteinExistence type="predicted"/>
<dbReference type="AlphaFoldDB" id="A0A549SZQ4"/>
<reference evidence="2 3" key="1">
    <citation type="submission" date="2019-07" db="EMBL/GenBank/DDBJ databases">
        <title>Ln-dependent methylotrophs.</title>
        <authorList>
            <person name="Tani A."/>
        </authorList>
    </citation>
    <scope>NUCLEOTIDE SEQUENCE [LARGE SCALE GENOMIC DNA]</scope>
    <source>
        <strain evidence="2 3">SM12</strain>
    </source>
</reference>
<dbReference type="Pfam" id="PF00144">
    <property type="entry name" value="Beta-lactamase"/>
    <property type="match status" value="1"/>
</dbReference>
<dbReference type="PANTHER" id="PTHR43283:SF3">
    <property type="entry name" value="BETA-LACTAMASE FAMILY PROTEIN (AFU_ORTHOLOGUE AFUA_5G07500)"/>
    <property type="match status" value="1"/>
</dbReference>
<dbReference type="InterPro" id="IPR001466">
    <property type="entry name" value="Beta-lactam-related"/>
</dbReference>
<name>A0A549SZQ4_9HYPH</name>
<dbReference type="Gene3D" id="3.40.710.10">
    <property type="entry name" value="DD-peptidase/beta-lactamase superfamily"/>
    <property type="match status" value="1"/>
</dbReference>
<sequence>MSAVSLDRVNGLLDQVTASGRITGAVVLVYRDGVPVLERAVGYQDREAGVPVSLDTIFRYASVTKPIVAATALAMVERGLFSLDDAVTDHLPWFRPLDPDGAPADIRVRHLITHTAGLSYDAGLEQRSAERAVNQGLSDTSLSLEENFSRLSGTPLAFRPGAQWLYSTAIDVLGAVIEQVHGASLEDAVIVHVAGPLQMKDARFHVTDLSRLAVAYADSSEGPVRMPDPWHAKTETFEAFFSPSRIFNSRAFQSGGAGMVGTARDVMRLLEAIRTGGEPLFSREMAEAGLSNQIGDVPGNPGQRFGYFGAIITDPAAAMTALPAGAVQWGGVYGNTWFMLPDQGVTVVSLTNNALEGCNGAYPEELRAAVCESL</sequence>
<feature type="domain" description="Beta-lactamase-related" evidence="1">
    <location>
        <begin position="10"/>
        <end position="354"/>
    </location>
</feature>
<protein>
    <submittedName>
        <fullName evidence="2">Beta-lactamase family protein</fullName>
    </submittedName>
</protein>
<accession>A0A549SZQ4</accession>
<keyword evidence="3" id="KW-1185">Reference proteome</keyword>
<dbReference type="EMBL" id="VJMG01000069">
    <property type="protein sequence ID" value="TRL35097.1"/>
    <property type="molecule type" value="Genomic_DNA"/>
</dbReference>
<dbReference type="Proteomes" id="UP000316801">
    <property type="component" value="Unassembled WGS sequence"/>
</dbReference>
<evidence type="ECO:0000259" key="1">
    <source>
        <dbReference type="Pfam" id="PF00144"/>
    </source>
</evidence>
<evidence type="ECO:0000313" key="2">
    <source>
        <dbReference type="EMBL" id="TRL35097.1"/>
    </source>
</evidence>
<organism evidence="2 3">
    <name type="scientific">Rhizobium straminoryzae</name>
    <dbReference type="NCBI Taxonomy" id="1387186"/>
    <lineage>
        <taxon>Bacteria</taxon>
        <taxon>Pseudomonadati</taxon>
        <taxon>Pseudomonadota</taxon>
        <taxon>Alphaproteobacteria</taxon>
        <taxon>Hyphomicrobiales</taxon>
        <taxon>Rhizobiaceae</taxon>
        <taxon>Rhizobium/Agrobacterium group</taxon>
        <taxon>Rhizobium</taxon>
    </lineage>
</organism>
<evidence type="ECO:0000313" key="3">
    <source>
        <dbReference type="Proteomes" id="UP000316801"/>
    </source>
</evidence>
<dbReference type="InterPro" id="IPR012338">
    <property type="entry name" value="Beta-lactam/transpept-like"/>
</dbReference>